<protein>
    <recommendedName>
        <fullName evidence="3">Lipoprotein</fullName>
    </recommendedName>
</protein>
<dbReference type="AlphaFoldDB" id="A0A081NZ17"/>
<dbReference type="eggNOG" id="COG1653">
    <property type="taxonomic scope" value="Bacteria"/>
</dbReference>
<accession>A0A081NZ17</accession>
<dbReference type="Gene3D" id="3.40.190.10">
    <property type="entry name" value="Periplasmic binding protein-like II"/>
    <property type="match status" value="1"/>
</dbReference>
<comment type="caution">
    <text evidence="1">The sequence shown here is derived from an EMBL/GenBank/DDBJ whole genome shotgun (WGS) entry which is preliminary data.</text>
</comment>
<dbReference type="EMBL" id="JNVM01000020">
    <property type="protein sequence ID" value="KEQ23690.1"/>
    <property type="molecule type" value="Genomic_DNA"/>
</dbReference>
<evidence type="ECO:0000313" key="1">
    <source>
        <dbReference type="EMBL" id="KEQ23690.1"/>
    </source>
</evidence>
<dbReference type="Proteomes" id="UP000028123">
    <property type="component" value="Unassembled WGS sequence"/>
</dbReference>
<reference evidence="1 2" key="1">
    <citation type="submission" date="2014-06" db="EMBL/GenBank/DDBJ databases">
        <title>Draft genome sequence of Paenibacillus sp. MSt1.</title>
        <authorList>
            <person name="Aw Y.K."/>
            <person name="Ong K.S."/>
            <person name="Gan H.M."/>
            <person name="Lee S.M."/>
        </authorList>
    </citation>
    <scope>NUCLEOTIDE SEQUENCE [LARGE SCALE GENOMIC DNA]</scope>
    <source>
        <strain evidence="1 2">MSt1</strain>
    </source>
</reference>
<dbReference type="PROSITE" id="PS51257">
    <property type="entry name" value="PROKAR_LIPOPROTEIN"/>
    <property type="match status" value="1"/>
</dbReference>
<proteinExistence type="predicted"/>
<evidence type="ECO:0008006" key="3">
    <source>
        <dbReference type="Google" id="ProtNLM"/>
    </source>
</evidence>
<keyword evidence="2" id="KW-1185">Reference proteome</keyword>
<name>A0A081NZ17_9BACL</name>
<sequence>MRRRWLLGLLLIFVLAGCGGPKADVTVFLMGKSGIPTEIGEKLQASLQSKIGQTPTVQVVTSPLFSLEKMMVEIAAGGHGVLIIPAEQFKGMAQQGGYVSLDDVAKPEDFPEGVMEIPVGDKKEKHLYGIPMEKSLWFTELQLNGKDLFAFIPQSAPDLEKAKQVLKIIAQK</sequence>
<dbReference type="OrthoDB" id="2652444at2"/>
<gene>
    <name evidence="1" type="ORF">ET33_14530</name>
</gene>
<evidence type="ECO:0000313" key="2">
    <source>
        <dbReference type="Proteomes" id="UP000028123"/>
    </source>
</evidence>
<organism evidence="1 2">
    <name type="scientific">Paenibacillus tyrfis</name>
    <dbReference type="NCBI Taxonomy" id="1501230"/>
    <lineage>
        <taxon>Bacteria</taxon>
        <taxon>Bacillati</taxon>
        <taxon>Bacillota</taxon>
        <taxon>Bacilli</taxon>
        <taxon>Bacillales</taxon>
        <taxon>Paenibacillaceae</taxon>
        <taxon>Paenibacillus</taxon>
    </lineage>
</organism>
<dbReference type="RefSeq" id="WP_036687598.1">
    <property type="nucleotide sequence ID" value="NZ_JNVM01000020.1"/>
</dbReference>
<dbReference type="SUPFAM" id="SSF53850">
    <property type="entry name" value="Periplasmic binding protein-like II"/>
    <property type="match status" value="1"/>
</dbReference>